<sequence>MLEENRSKWFATALDDLINDVRLARLFSKDPRHCAMQLWVLQVKSEGLIENRVLYGRLLPYSFSSDRWSASDDDKFHVFGTVQAQIVRLNLYVKSTSCAEILRSFCSGLTIAAISEELKLKISDTFESRFGSTALAADELVYRPIAYLLNMDGHDRHSPSSPHGGAGAFSASITRTEKGELFRIGTNYDVPLTDFIVKQLDEDTGLDFGGADVARFGDLELMVFPALDDEERLLLKVNWIANPFGLTARFDPMQVAHFSGFQFRLCVTGGNQTNYSSIAIAERDGEGLFTCTFELGEELRSRSDSTEIEIFGFDGAHSPQGILCCRWRIDYIREIQLNVQAIGSARSAVKFDWLEKTTRESDSARVKSALTINGGNLGTKSQVGGRGADPWVPANRKLASLFARLHPPKSDARFFPRWSQGAGDGRLQFVEWFRTLLGKYEKHQIVIFDPYFEDAGLGLLLLCAASNAEYLVFTSLPKLPKTVGPAIDESSEPRSSRINNLMASCEHNRQQMQHLKLRIYGLKEGRLHDRYILIVSPDGLPTAGFNLSNSLQKAAENYPLLITPIPADTLLKVEQYKSELVQEARAADVDVETDNASMRLLFEASRPSSVARRFEPLRFLEKAEAGDVLSRWTGELSLSGLNGDPLKERMAQCGIIKDNRLALDTKGLINCIEKQADDAVSFEAVWDVLGDVLANTRSGEQEIKELEGLSTFLEFLANFVRAAFDRPLDGGDREIAILDTRIFSEPIDVLLHRPYRLDHLFHPTKYAGLSWADFFAVKFLWSYAPAVLLQIAEERMVDVPVEPAGPEVFRLSLLSQIVSEVSQSTMFDINETQRSSLIQSRNGLLHWMGLNALEKALGQPKERAASLETIGAFAYLEQVQVLGWMISRAAKAPETAEIYTALRARLYDILPPSIPTDDLRCLVNSMRGHMQQLGWAEPWLFEDVVFPLLQRANMDDACAIWSDELVGLVGTGKDVGSRLFERSREGRTTNISAYLFAHSTPRRQLTTIKELKAIIKRQKRVVQQPLASTSGWSQCNNGLMVSMWILAWARWARYYLHVSGKDHSQLEELERSAEELATVRSMDEWKGMGPGRTGEMAAFLNQADELLAQIGDAKA</sequence>
<protein>
    <submittedName>
        <fullName evidence="1">Uncharacterized protein</fullName>
    </submittedName>
</protein>
<dbReference type="EMBL" id="KX489638">
    <property type="protein sequence ID" value="AOO92002.1"/>
    <property type="molecule type" value="Genomic_DNA"/>
</dbReference>
<reference evidence="1" key="2">
    <citation type="journal article" date="2016" name="Front. Microbiol.">
        <title>The Regulatory Protein RosR Affects Rhizobium leguminosarum bv. trifolii Protein Profiles, Cell Surface Properties, and Symbiosis with Clover.</title>
        <authorList>
            <person name="Rachwal K."/>
            <person name="Boguszewska A."/>
            <person name="Kopcinska J."/>
            <person name="Karas M."/>
            <person name="Tchorzewski M."/>
            <person name="Janczarek M."/>
        </authorList>
    </citation>
    <scope>NUCLEOTIDE SEQUENCE</scope>
    <source>
        <strain evidence="1">Rt24.2</strain>
    </source>
</reference>
<name>A0A1B8R8U0_RHILT</name>
<evidence type="ECO:0000313" key="1">
    <source>
        <dbReference type="EMBL" id="AOO92002.1"/>
    </source>
</evidence>
<accession>A0A1B8R8U0</accession>
<reference evidence="1" key="1">
    <citation type="journal article" date="2015" name="BMC Genomics">
        <title>Transcriptome profiling of a Rhizobium leguminosarum bv. trifolii rosR mutant reveals the role of the transcriptional regulator RosR in motility, synthesis of cell-surface components, and other cellular processes.</title>
        <authorList>
            <person name="Rachwal K."/>
            <person name="Matczynska E."/>
            <person name="Janczarek M."/>
        </authorList>
    </citation>
    <scope>NUCLEOTIDE SEQUENCE</scope>
    <source>
        <strain evidence="1">Rt24.2</strain>
    </source>
</reference>
<dbReference type="RefSeq" id="WP_065277131.1">
    <property type="nucleotide sequence ID" value="NZ_MAMO01000059.1"/>
</dbReference>
<dbReference type="NCBIfam" id="NF040699">
    <property type="entry name" value="VPA1262_fam"/>
    <property type="match status" value="1"/>
</dbReference>
<proteinExistence type="predicted"/>
<dbReference type="NCBIfam" id="NF040700">
    <property type="entry name" value="VPA1262_N_dom"/>
    <property type="match status" value="1"/>
</dbReference>
<organism evidence="1">
    <name type="scientific">Rhizobium leguminosarum bv. trifolii</name>
    <dbReference type="NCBI Taxonomy" id="386"/>
    <lineage>
        <taxon>Bacteria</taxon>
        <taxon>Pseudomonadati</taxon>
        <taxon>Pseudomonadota</taxon>
        <taxon>Alphaproteobacteria</taxon>
        <taxon>Hyphomicrobiales</taxon>
        <taxon>Rhizobiaceae</taxon>
        <taxon>Rhizobium/Agrobacterium group</taxon>
        <taxon>Rhizobium</taxon>
    </lineage>
</organism>
<dbReference type="AlphaFoldDB" id="A0A1B8R8U0"/>